<name>A0A3M8DSG8_9BACL</name>
<dbReference type="InterPro" id="IPR001347">
    <property type="entry name" value="SIS_dom"/>
</dbReference>
<dbReference type="GO" id="GO:0006002">
    <property type="term" value="P:fructose 6-phosphate metabolic process"/>
    <property type="evidence" value="ECO:0007669"/>
    <property type="project" value="TreeGrafter"/>
</dbReference>
<keyword evidence="4" id="KW-1185">Reference proteome</keyword>
<feature type="domain" description="SIS" evidence="2">
    <location>
        <begin position="26"/>
        <end position="171"/>
    </location>
</feature>
<reference evidence="3 4" key="1">
    <citation type="submission" date="2018-10" db="EMBL/GenBank/DDBJ databases">
        <title>Phylogenomics of Brevibacillus.</title>
        <authorList>
            <person name="Dunlap C."/>
        </authorList>
    </citation>
    <scope>NUCLEOTIDE SEQUENCE [LARGE SCALE GENOMIC DNA]</scope>
    <source>
        <strain evidence="3 4">JCM 15716</strain>
    </source>
</reference>
<dbReference type="Proteomes" id="UP000271031">
    <property type="component" value="Unassembled WGS sequence"/>
</dbReference>
<comment type="caution">
    <text evidence="3">The sequence shown here is derived from an EMBL/GenBank/DDBJ whole genome shotgun (WGS) entry which is preliminary data.</text>
</comment>
<dbReference type="PROSITE" id="PS51464">
    <property type="entry name" value="SIS"/>
    <property type="match status" value="1"/>
</dbReference>
<dbReference type="EMBL" id="RHHQ01000007">
    <property type="protein sequence ID" value="RNB90391.1"/>
    <property type="molecule type" value="Genomic_DNA"/>
</dbReference>
<dbReference type="PANTHER" id="PTHR10937:SF17">
    <property type="entry name" value="GLUCOSAMINE-FRUCTOSE-6-PHOSPHATE AMINOTRANSFERASE"/>
    <property type="match status" value="1"/>
</dbReference>
<organism evidence="3 4">
    <name type="scientific">Brevibacillus fluminis</name>
    <dbReference type="NCBI Taxonomy" id="511487"/>
    <lineage>
        <taxon>Bacteria</taxon>
        <taxon>Bacillati</taxon>
        <taxon>Bacillota</taxon>
        <taxon>Bacilli</taxon>
        <taxon>Bacillales</taxon>
        <taxon>Paenibacillaceae</taxon>
        <taxon>Brevibacillus</taxon>
    </lineage>
</organism>
<dbReference type="CDD" id="cd05008">
    <property type="entry name" value="SIS_GlmS_GlmD_1"/>
    <property type="match status" value="1"/>
</dbReference>
<gene>
    <name evidence="3" type="ORF">EDM56_07710</name>
</gene>
<dbReference type="SUPFAM" id="SSF53697">
    <property type="entry name" value="SIS domain"/>
    <property type="match status" value="1"/>
</dbReference>
<protein>
    <submittedName>
        <fullName evidence="3">SIS domain-containing protein</fullName>
    </submittedName>
</protein>
<dbReference type="Pfam" id="PF01380">
    <property type="entry name" value="SIS"/>
    <property type="match status" value="2"/>
</dbReference>
<evidence type="ECO:0000256" key="1">
    <source>
        <dbReference type="ARBA" id="ARBA00022737"/>
    </source>
</evidence>
<dbReference type="GO" id="GO:0004360">
    <property type="term" value="F:glutamine-fructose-6-phosphate transaminase (isomerizing) activity"/>
    <property type="evidence" value="ECO:0007669"/>
    <property type="project" value="TreeGrafter"/>
</dbReference>
<dbReference type="PANTHER" id="PTHR10937">
    <property type="entry name" value="GLUCOSAMINE--FRUCTOSE-6-PHOSPHATE AMINOTRANSFERASE, ISOMERIZING"/>
    <property type="match status" value="1"/>
</dbReference>
<dbReference type="AlphaFoldDB" id="A0A3M8DSG8"/>
<dbReference type="Gene3D" id="3.40.50.10490">
    <property type="entry name" value="Glucose-6-phosphate isomerase like protein, domain 1"/>
    <property type="match status" value="2"/>
</dbReference>
<dbReference type="OrthoDB" id="2930at2"/>
<dbReference type="InterPro" id="IPR035490">
    <property type="entry name" value="GlmS/FrlB_SIS"/>
</dbReference>
<evidence type="ECO:0000313" key="3">
    <source>
        <dbReference type="EMBL" id="RNB90391.1"/>
    </source>
</evidence>
<dbReference type="RefSeq" id="WP_122917319.1">
    <property type="nucleotide sequence ID" value="NZ_RHHQ01000007.1"/>
</dbReference>
<dbReference type="GO" id="GO:0097367">
    <property type="term" value="F:carbohydrate derivative binding"/>
    <property type="evidence" value="ECO:0007669"/>
    <property type="project" value="InterPro"/>
</dbReference>
<sequence>MTVELYDYIEEQPVLLASMIQNSKQISESFVNLITSRKISKVILTGSGSSYNAAQSAKYFMQKLLHIQVDVQLAHSFYQYETVYDNETLVVGISQSGESTATVNSIKKANAWGIATLAVTSEEGSYITEHAAHTLIVPSGEEKVGATTKGYTATVLAFCLAAVEGAYAQQRIDEKTYRDYLERMTATVERLPLVIRKADQWFKQNRETLLAAETLIVSGYGNNYGTALEAGLKFLETSRIPVSVYELEEFMHGPYNAIDEKSFIFFIVPAGVGKERALRLNEYFSSKTQTSFIVTKEEEGYQGKQLGIPFIDDLDFTPLEYIVPLQVLFFRLAKERGVDMSQVRYPDFHGFMNSKRFFE</sequence>
<accession>A0A3M8DSG8</accession>
<evidence type="ECO:0000313" key="4">
    <source>
        <dbReference type="Proteomes" id="UP000271031"/>
    </source>
</evidence>
<evidence type="ECO:0000259" key="2">
    <source>
        <dbReference type="PROSITE" id="PS51464"/>
    </source>
</evidence>
<dbReference type="InterPro" id="IPR035466">
    <property type="entry name" value="GlmS/AgaS_SIS"/>
</dbReference>
<proteinExistence type="predicted"/>
<dbReference type="GO" id="GO:0006487">
    <property type="term" value="P:protein N-linked glycosylation"/>
    <property type="evidence" value="ECO:0007669"/>
    <property type="project" value="TreeGrafter"/>
</dbReference>
<keyword evidence="1" id="KW-0677">Repeat</keyword>
<dbReference type="GO" id="GO:0006047">
    <property type="term" value="P:UDP-N-acetylglucosamine metabolic process"/>
    <property type="evidence" value="ECO:0007669"/>
    <property type="project" value="TreeGrafter"/>
</dbReference>
<dbReference type="InterPro" id="IPR046348">
    <property type="entry name" value="SIS_dom_sf"/>
</dbReference>
<dbReference type="CDD" id="cd05009">
    <property type="entry name" value="SIS_GlmS_GlmD_2"/>
    <property type="match status" value="1"/>
</dbReference>